<dbReference type="GO" id="GO:0016616">
    <property type="term" value="F:oxidoreductase activity, acting on the CH-OH group of donors, NAD or NADP as acceptor"/>
    <property type="evidence" value="ECO:0007669"/>
    <property type="project" value="TreeGrafter"/>
</dbReference>
<dbReference type="PROSITE" id="PS00061">
    <property type="entry name" value="ADH_SHORT"/>
    <property type="match status" value="1"/>
</dbReference>
<evidence type="ECO:0000256" key="1">
    <source>
        <dbReference type="ARBA" id="ARBA00006484"/>
    </source>
</evidence>
<protein>
    <submittedName>
        <fullName evidence="2">SDR family oxidoreductase</fullName>
    </submittedName>
</protein>
<dbReference type="InterPro" id="IPR036291">
    <property type="entry name" value="NAD(P)-bd_dom_sf"/>
</dbReference>
<accession>A0A9D1YTX7</accession>
<proteinExistence type="inferred from homology"/>
<dbReference type="SUPFAM" id="SSF51735">
    <property type="entry name" value="NAD(P)-binding Rossmann-fold domains"/>
    <property type="match status" value="1"/>
</dbReference>
<organism evidence="2 3">
    <name type="scientific">Candidatus Agrococcus pullicola</name>
    <dbReference type="NCBI Taxonomy" id="2838429"/>
    <lineage>
        <taxon>Bacteria</taxon>
        <taxon>Bacillati</taxon>
        <taxon>Actinomycetota</taxon>
        <taxon>Actinomycetes</taxon>
        <taxon>Micrococcales</taxon>
        <taxon>Microbacteriaceae</taxon>
        <taxon>Agrococcus</taxon>
    </lineage>
</organism>
<dbReference type="PRINTS" id="PR00081">
    <property type="entry name" value="GDHRDH"/>
</dbReference>
<dbReference type="PANTHER" id="PTHR42760:SF40">
    <property type="entry name" value="3-OXOACYL-[ACYL-CARRIER-PROTEIN] REDUCTASE, CHLOROPLASTIC"/>
    <property type="match status" value="1"/>
</dbReference>
<dbReference type="Proteomes" id="UP000824005">
    <property type="component" value="Unassembled WGS sequence"/>
</dbReference>
<dbReference type="Pfam" id="PF13561">
    <property type="entry name" value="adh_short_C2"/>
    <property type="match status" value="1"/>
</dbReference>
<reference evidence="2" key="2">
    <citation type="submission" date="2021-04" db="EMBL/GenBank/DDBJ databases">
        <authorList>
            <person name="Gilroy R."/>
        </authorList>
    </citation>
    <scope>NUCLEOTIDE SEQUENCE</scope>
    <source>
        <strain evidence="2">ChiGjej1B1-98</strain>
    </source>
</reference>
<dbReference type="GO" id="GO:0030497">
    <property type="term" value="P:fatty acid elongation"/>
    <property type="evidence" value="ECO:0007669"/>
    <property type="project" value="TreeGrafter"/>
</dbReference>
<dbReference type="EMBL" id="DXDC01000167">
    <property type="protein sequence ID" value="HIY65769.1"/>
    <property type="molecule type" value="Genomic_DNA"/>
</dbReference>
<dbReference type="InterPro" id="IPR002347">
    <property type="entry name" value="SDR_fam"/>
</dbReference>
<evidence type="ECO:0000313" key="3">
    <source>
        <dbReference type="Proteomes" id="UP000824005"/>
    </source>
</evidence>
<name>A0A9D1YTX7_9MICO</name>
<dbReference type="AlphaFoldDB" id="A0A9D1YTX7"/>
<evidence type="ECO:0000313" key="2">
    <source>
        <dbReference type="EMBL" id="HIY65769.1"/>
    </source>
</evidence>
<dbReference type="InterPro" id="IPR020904">
    <property type="entry name" value="Sc_DH/Rdtase_CS"/>
</dbReference>
<dbReference type="PANTHER" id="PTHR42760">
    <property type="entry name" value="SHORT-CHAIN DEHYDROGENASES/REDUCTASES FAMILY MEMBER"/>
    <property type="match status" value="1"/>
</dbReference>
<comment type="similarity">
    <text evidence="1">Belongs to the short-chain dehydrogenases/reductases (SDR) family.</text>
</comment>
<comment type="caution">
    <text evidence="2">The sequence shown here is derived from an EMBL/GenBank/DDBJ whole genome shotgun (WGS) entry which is preliminary data.</text>
</comment>
<reference evidence="2" key="1">
    <citation type="journal article" date="2021" name="PeerJ">
        <title>Extensive microbial diversity within the chicken gut microbiome revealed by metagenomics and culture.</title>
        <authorList>
            <person name="Gilroy R."/>
            <person name="Ravi A."/>
            <person name="Getino M."/>
            <person name="Pursley I."/>
            <person name="Horton D.L."/>
            <person name="Alikhan N.F."/>
            <person name="Baker D."/>
            <person name="Gharbi K."/>
            <person name="Hall N."/>
            <person name="Watson M."/>
            <person name="Adriaenssens E.M."/>
            <person name="Foster-Nyarko E."/>
            <person name="Jarju S."/>
            <person name="Secka A."/>
            <person name="Antonio M."/>
            <person name="Oren A."/>
            <person name="Chaudhuri R.R."/>
            <person name="La Ragione R."/>
            <person name="Hildebrand F."/>
            <person name="Pallen M.J."/>
        </authorList>
    </citation>
    <scope>NUCLEOTIDE SEQUENCE</scope>
    <source>
        <strain evidence="2">ChiGjej1B1-98</strain>
    </source>
</reference>
<gene>
    <name evidence="2" type="ORF">H9830_05770</name>
</gene>
<sequence length="126" mass="13126">VTRALEHRIRPGGAVVSIGSIGAEYAGNPYSASKAALQAWNAGVSERLGARDITANVVAPGYVEGTNLFGGPLGADRRTALVERTHTKRVGKPEDIGSIVSFLASPKARHITGQTMHVNGGAHTTR</sequence>
<dbReference type="Gene3D" id="3.40.50.720">
    <property type="entry name" value="NAD(P)-binding Rossmann-like Domain"/>
    <property type="match status" value="1"/>
</dbReference>
<feature type="non-terminal residue" evidence="2">
    <location>
        <position position="1"/>
    </location>
</feature>